<keyword evidence="4" id="KW-0186">Copper</keyword>
<dbReference type="Gene3D" id="3.30.70.100">
    <property type="match status" value="1"/>
</dbReference>
<dbReference type="InterPro" id="IPR006121">
    <property type="entry name" value="HMA_dom"/>
</dbReference>
<organism evidence="9 10">
    <name type="scientific">Dactylellina haptotyla (strain CBS 200.50)</name>
    <name type="common">Nematode-trapping fungus</name>
    <name type="synonym">Monacrosporium haptotylum</name>
    <dbReference type="NCBI Taxonomy" id="1284197"/>
    <lineage>
        <taxon>Eukaryota</taxon>
        <taxon>Fungi</taxon>
        <taxon>Dikarya</taxon>
        <taxon>Ascomycota</taxon>
        <taxon>Pezizomycotina</taxon>
        <taxon>Orbiliomycetes</taxon>
        <taxon>Orbiliales</taxon>
        <taxon>Orbiliaceae</taxon>
        <taxon>Dactylellina</taxon>
    </lineage>
</organism>
<evidence type="ECO:0000256" key="3">
    <source>
        <dbReference type="ARBA" id="ARBA00022796"/>
    </source>
</evidence>
<dbReference type="Proteomes" id="UP000015100">
    <property type="component" value="Unassembled WGS sequence"/>
</dbReference>
<feature type="domain" description="HMA" evidence="8">
    <location>
        <begin position="4"/>
        <end position="73"/>
    </location>
</feature>
<dbReference type="GO" id="GO:0006825">
    <property type="term" value="P:copper ion transport"/>
    <property type="evidence" value="ECO:0007669"/>
    <property type="project" value="UniProtKB-KW"/>
</dbReference>
<dbReference type="InterPro" id="IPR036163">
    <property type="entry name" value="HMA_dom_sf"/>
</dbReference>
<dbReference type="Pfam" id="PF00403">
    <property type="entry name" value="HMA"/>
    <property type="match status" value="1"/>
</dbReference>
<accession>S8BSD1</accession>
<comment type="similarity">
    <text evidence="7">Belongs to the ATX1 family.</text>
</comment>
<evidence type="ECO:0000256" key="4">
    <source>
        <dbReference type="ARBA" id="ARBA00023008"/>
    </source>
</evidence>
<protein>
    <recommendedName>
        <fullName evidence="8">HMA domain-containing protein</fullName>
    </recommendedName>
</protein>
<evidence type="ECO:0000256" key="5">
    <source>
        <dbReference type="ARBA" id="ARBA00023065"/>
    </source>
</evidence>
<name>S8BSD1_DACHA</name>
<evidence type="ECO:0000256" key="6">
    <source>
        <dbReference type="ARBA" id="ARBA00023186"/>
    </source>
</evidence>
<keyword evidence="2" id="KW-0479">Metal-binding</keyword>
<dbReference type="EMBL" id="AQGS01000118">
    <property type="protein sequence ID" value="EPS42338.1"/>
    <property type="molecule type" value="Genomic_DNA"/>
</dbReference>
<dbReference type="STRING" id="1284197.S8BSD1"/>
<proteinExistence type="inferred from homology"/>
<dbReference type="OrthoDB" id="689350at2759"/>
<evidence type="ECO:0000313" key="9">
    <source>
        <dbReference type="EMBL" id="EPS42338.1"/>
    </source>
</evidence>
<reference evidence="9 10" key="1">
    <citation type="journal article" date="2013" name="PLoS Genet.">
        <title>Genomic mechanisms accounting for the adaptation to parasitism in nematode-trapping fungi.</title>
        <authorList>
            <person name="Meerupati T."/>
            <person name="Andersson K.M."/>
            <person name="Friman E."/>
            <person name="Kumar D."/>
            <person name="Tunlid A."/>
            <person name="Ahren D."/>
        </authorList>
    </citation>
    <scope>NUCLEOTIDE SEQUENCE [LARGE SCALE GENOMIC DNA]</scope>
    <source>
        <strain evidence="9 10">CBS 200.50</strain>
    </source>
</reference>
<keyword evidence="10" id="KW-1185">Reference proteome</keyword>
<keyword evidence="1" id="KW-0813">Transport</keyword>
<keyword evidence="3" id="KW-0187">Copper transport</keyword>
<dbReference type="PROSITE" id="PS50846">
    <property type="entry name" value="HMA_2"/>
    <property type="match status" value="1"/>
</dbReference>
<comment type="caution">
    <text evidence="9">The sequence shown here is derived from an EMBL/GenBank/DDBJ whole genome shotgun (WGS) entry which is preliminary data.</text>
</comment>
<dbReference type="PANTHER" id="PTHR46365:SF1">
    <property type="entry name" value="COPPER TRANSPORT PROTEIN ATOX1"/>
    <property type="match status" value="1"/>
</dbReference>
<reference evidence="10" key="2">
    <citation type="submission" date="2013-04" db="EMBL/GenBank/DDBJ databases">
        <title>Genomic mechanisms accounting for the adaptation to parasitism in nematode-trapping fungi.</title>
        <authorList>
            <person name="Ahren D.G."/>
        </authorList>
    </citation>
    <scope>NUCLEOTIDE SEQUENCE [LARGE SCALE GENOMIC DNA]</scope>
    <source>
        <strain evidence="10">CBS 200.50</strain>
    </source>
</reference>
<dbReference type="AlphaFoldDB" id="S8BSD1"/>
<dbReference type="GO" id="GO:0016531">
    <property type="term" value="F:copper chaperone activity"/>
    <property type="evidence" value="ECO:0007669"/>
    <property type="project" value="TreeGrafter"/>
</dbReference>
<dbReference type="OMA" id="CVSSYEV"/>
<evidence type="ECO:0000256" key="1">
    <source>
        <dbReference type="ARBA" id="ARBA00022448"/>
    </source>
</evidence>
<sequence>MSNLKQYEFDVAMSCSGCSGAVERVLKRWKEKEYSDLEYTTNLDTQKVNVTAPETLSYDAIFEKINKVKPVSAGREITA</sequence>
<evidence type="ECO:0000256" key="2">
    <source>
        <dbReference type="ARBA" id="ARBA00022723"/>
    </source>
</evidence>
<evidence type="ECO:0000256" key="7">
    <source>
        <dbReference type="ARBA" id="ARBA00038171"/>
    </source>
</evidence>
<dbReference type="GO" id="GO:0046872">
    <property type="term" value="F:metal ion binding"/>
    <property type="evidence" value="ECO:0007669"/>
    <property type="project" value="UniProtKB-KW"/>
</dbReference>
<evidence type="ECO:0000313" key="10">
    <source>
        <dbReference type="Proteomes" id="UP000015100"/>
    </source>
</evidence>
<dbReference type="HOGENOM" id="CLU_134973_3_1_1"/>
<evidence type="ECO:0000259" key="8">
    <source>
        <dbReference type="PROSITE" id="PS50846"/>
    </source>
</evidence>
<dbReference type="CDD" id="cd00371">
    <property type="entry name" value="HMA"/>
    <property type="match status" value="1"/>
</dbReference>
<dbReference type="SUPFAM" id="SSF55008">
    <property type="entry name" value="HMA, heavy metal-associated domain"/>
    <property type="match status" value="1"/>
</dbReference>
<dbReference type="GO" id="GO:0005829">
    <property type="term" value="C:cytosol"/>
    <property type="evidence" value="ECO:0007669"/>
    <property type="project" value="TreeGrafter"/>
</dbReference>
<keyword evidence="5" id="KW-0406">Ion transport</keyword>
<gene>
    <name evidence="9" type="ORF">H072_3704</name>
</gene>
<dbReference type="InterPro" id="IPR051881">
    <property type="entry name" value="Copper_transport_ATOX1-like"/>
</dbReference>
<dbReference type="PANTHER" id="PTHR46365">
    <property type="entry name" value="COPPER TRANSPORT PROTEIN ATOX1"/>
    <property type="match status" value="1"/>
</dbReference>
<keyword evidence="6" id="KW-0143">Chaperone</keyword>